<dbReference type="Proteomes" id="UP001175271">
    <property type="component" value="Unassembled WGS sequence"/>
</dbReference>
<reference evidence="4" key="1">
    <citation type="submission" date="2023-06" db="EMBL/GenBank/DDBJ databases">
        <title>Genomic analysis of the entomopathogenic nematode Steinernema hermaphroditum.</title>
        <authorList>
            <person name="Schwarz E.M."/>
            <person name="Heppert J.K."/>
            <person name="Baniya A."/>
            <person name="Schwartz H.T."/>
            <person name="Tan C.-H."/>
            <person name="Antoshechkin I."/>
            <person name="Sternberg P.W."/>
            <person name="Goodrich-Blair H."/>
            <person name="Dillman A.R."/>
        </authorList>
    </citation>
    <scope>NUCLEOTIDE SEQUENCE</scope>
    <source>
        <strain evidence="4">PS9179</strain>
        <tissue evidence="4">Whole animal</tissue>
    </source>
</reference>
<evidence type="ECO:0000313" key="4">
    <source>
        <dbReference type="EMBL" id="KAK0413318.1"/>
    </source>
</evidence>
<dbReference type="EMBL" id="JAUCMV010000003">
    <property type="protein sequence ID" value="KAK0413318.1"/>
    <property type="molecule type" value="Genomic_DNA"/>
</dbReference>
<evidence type="ECO:0000256" key="1">
    <source>
        <dbReference type="SAM" id="MobiDB-lite"/>
    </source>
</evidence>
<evidence type="ECO:0000259" key="3">
    <source>
        <dbReference type="Pfam" id="PF04155"/>
    </source>
</evidence>
<accession>A0AA39HWB3</accession>
<organism evidence="4 5">
    <name type="scientific">Steinernema hermaphroditum</name>
    <dbReference type="NCBI Taxonomy" id="289476"/>
    <lineage>
        <taxon>Eukaryota</taxon>
        <taxon>Metazoa</taxon>
        <taxon>Ecdysozoa</taxon>
        <taxon>Nematoda</taxon>
        <taxon>Chromadorea</taxon>
        <taxon>Rhabditida</taxon>
        <taxon>Tylenchina</taxon>
        <taxon>Panagrolaimomorpha</taxon>
        <taxon>Strongyloidoidea</taxon>
        <taxon>Steinernematidae</taxon>
        <taxon>Steinernema</taxon>
    </lineage>
</organism>
<dbReference type="InterPro" id="IPR007284">
    <property type="entry name" value="Ground-like_dom"/>
</dbReference>
<sequence length="400" mass="42199">MLRLLLVAAYCVLHVDSKCYGRDNRDGMCARIKENQFQIQGVQIVEASQKIHEDIEAMDDLLVSLFQEGRYQPRREIRRQAANYQDETLNYPQVGGGTVGQIDQSGSGVGVVGQSAPSLGEGTQGGGGEQTENFGRGDGGYGGEETGGSAQQGQLSQGGGIVDQLSLGATGGAGGGGAQVSAAQDGADYAAGPPGKKGRGKKGKKGQQPPGVAPSGGGEAPLGKGAATGFISNVKDPHNIRQGKQGSLASAIVGKYYYAPKQELPLPKCFHNPTGYVCCNFKLNSIMESTYKELRKNPKFNSCNVGVIATAVQKTAEKEFNTPFESIAALEDFAQKVHFSGDMVCKIEIDGKYILAYATPYHAEKALDPEVLAGHKKIEGDGQVMEGSLLGPRHVRSVFI</sequence>
<feature type="signal peptide" evidence="2">
    <location>
        <begin position="1"/>
        <end position="17"/>
    </location>
</feature>
<feature type="compositionally biased region" description="Basic residues" evidence="1">
    <location>
        <begin position="196"/>
        <end position="205"/>
    </location>
</feature>
<protein>
    <recommendedName>
        <fullName evidence="3">Ground-like domain-containing protein</fullName>
    </recommendedName>
</protein>
<feature type="chain" id="PRO_5041319475" description="Ground-like domain-containing protein" evidence="2">
    <location>
        <begin position="18"/>
        <end position="400"/>
    </location>
</feature>
<feature type="region of interest" description="Disordered" evidence="1">
    <location>
        <begin position="100"/>
        <end position="157"/>
    </location>
</feature>
<keyword evidence="5" id="KW-1185">Reference proteome</keyword>
<comment type="caution">
    <text evidence="4">The sequence shown here is derived from an EMBL/GenBank/DDBJ whole genome shotgun (WGS) entry which is preliminary data.</text>
</comment>
<dbReference type="AlphaFoldDB" id="A0AA39HWB3"/>
<gene>
    <name evidence="4" type="ORF">QR680_006734</name>
</gene>
<dbReference type="PANTHER" id="PTHR31967">
    <property type="entry name" value="GROUNDHOG (HEDGEHOG-LIKE FAMILY)-RELATED"/>
    <property type="match status" value="1"/>
</dbReference>
<dbReference type="PANTHER" id="PTHR31967:SF21">
    <property type="entry name" value="GROUND-LIKE DOMAIN-CONTAINING PROTEIN"/>
    <property type="match status" value="1"/>
</dbReference>
<feature type="domain" description="Ground-like" evidence="3">
    <location>
        <begin position="275"/>
        <end position="357"/>
    </location>
</feature>
<dbReference type="Pfam" id="PF04155">
    <property type="entry name" value="Ground-like"/>
    <property type="match status" value="1"/>
</dbReference>
<proteinExistence type="predicted"/>
<keyword evidence="2" id="KW-0732">Signal</keyword>
<name>A0AA39HWB3_9BILA</name>
<feature type="compositionally biased region" description="Gly residues" evidence="1">
    <location>
        <begin position="136"/>
        <end position="146"/>
    </location>
</feature>
<evidence type="ECO:0000313" key="5">
    <source>
        <dbReference type="Proteomes" id="UP001175271"/>
    </source>
</evidence>
<evidence type="ECO:0000256" key="2">
    <source>
        <dbReference type="SAM" id="SignalP"/>
    </source>
</evidence>
<feature type="region of interest" description="Disordered" evidence="1">
    <location>
        <begin position="186"/>
        <end position="242"/>
    </location>
</feature>